<accession>A0AAD8JD24</accession>
<dbReference type="AlphaFoldDB" id="A0AAD8JD24"/>
<organism evidence="1 2">
    <name type="scientific">Heracleum sosnowskyi</name>
    <dbReference type="NCBI Taxonomy" id="360622"/>
    <lineage>
        <taxon>Eukaryota</taxon>
        <taxon>Viridiplantae</taxon>
        <taxon>Streptophyta</taxon>
        <taxon>Embryophyta</taxon>
        <taxon>Tracheophyta</taxon>
        <taxon>Spermatophyta</taxon>
        <taxon>Magnoliopsida</taxon>
        <taxon>eudicotyledons</taxon>
        <taxon>Gunneridae</taxon>
        <taxon>Pentapetalae</taxon>
        <taxon>asterids</taxon>
        <taxon>campanulids</taxon>
        <taxon>Apiales</taxon>
        <taxon>Apiaceae</taxon>
        <taxon>Apioideae</taxon>
        <taxon>apioid superclade</taxon>
        <taxon>Tordylieae</taxon>
        <taxon>Tordyliinae</taxon>
        <taxon>Heracleum</taxon>
    </lineage>
</organism>
<proteinExistence type="predicted"/>
<reference evidence="1" key="1">
    <citation type="submission" date="2023-02" db="EMBL/GenBank/DDBJ databases">
        <title>Genome of toxic invasive species Heracleum sosnowskyi carries increased number of genes despite the absence of recent whole-genome duplications.</title>
        <authorList>
            <person name="Schelkunov M."/>
            <person name="Shtratnikova V."/>
            <person name="Makarenko M."/>
            <person name="Klepikova A."/>
            <person name="Omelchenko D."/>
            <person name="Novikova G."/>
            <person name="Obukhova E."/>
            <person name="Bogdanov V."/>
            <person name="Penin A."/>
            <person name="Logacheva M."/>
        </authorList>
    </citation>
    <scope>NUCLEOTIDE SEQUENCE</scope>
    <source>
        <strain evidence="1">Hsosn_3</strain>
        <tissue evidence="1">Leaf</tissue>
    </source>
</reference>
<name>A0AAD8JD24_9APIA</name>
<protein>
    <submittedName>
        <fullName evidence="1">Uncharacterized protein</fullName>
    </submittedName>
</protein>
<reference evidence="1" key="2">
    <citation type="submission" date="2023-05" db="EMBL/GenBank/DDBJ databases">
        <authorList>
            <person name="Schelkunov M.I."/>
        </authorList>
    </citation>
    <scope>NUCLEOTIDE SEQUENCE</scope>
    <source>
        <strain evidence="1">Hsosn_3</strain>
        <tissue evidence="1">Leaf</tissue>
    </source>
</reference>
<evidence type="ECO:0000313" key="2">
    <source>
        <dbReference type="Proteomes" id="UP001237642"/>
    </source>
</evidence>
<evidence type="ECO:0000313" key="1">
    <source>
        <dbReference type="EMBL" id="KAK1400255.1"/>
    </source>
</evidence>
<gene>
    <name evidence="1" type="ORF">POM88_010118</name>
</gene>
<dbReference type="EMBL" id="JAUIZM010000002">
    <property type="protein sequence ID" value="KAK1400255.1"/>
    <property type="molecule type" value="Genomic_DNA"/>
</dbReference>
<comment type="caution">
    <text evidence="1">The sequence shown here is derived from an EMBL/GenBank/DDBJ whole genome shotgun (WGS) entry which is preliminary data.</text>
</comment>
<keyword evidence="2" id="KW-1185">Reference proteome</keyword>
<dbReference type="Proteomes" id="UP001237642">
    <property type="component" value="Unassembled WGS sequence"/>
</dbReference>
<sequence>MDSGFISQRVVKDIGNYIGTFVELDSNNFVGVWRDYLRVRVSISIDNPLKRRMKLKRSEEQWCWVNFKQGGSIPVTTPVIVNTGAGDKAGSVIVAGELHNPNKSGILGNNVNPEEQGAVGGNLGDNGAIEIWNATNLGVIDFSKKERDINSMDPESIGLIFSDPKRRRTEEIKEDGPNDKHNLGDAVMVDIQTNTNENQKNLLIAGSAINADPPVIMSTLIWNC</sequence>